<evidence type="ECO:0000313" key="3">
    <source>
        <dbReference type="Proteomes" id="UP001469553"/>
    </source>
</evidence>
<keyword evidence="1" id="KW-0812">Transmembrane</keyword>
<keyword evidence="1" id="KW-0472">Membrane</keyword>
<keyword evidence="3" id="KW-1185">Reference proteome</keyword>
<organism evidence="2 3">
    <name type="scientific">Ameca splendens</name>
    <dbReference type="NCBI Taxonomy" id="208324"/>
    <lineage>
        <taxon>Eukaryota</taxon>
        <taxon>Metazoa</taxon>
        <taxon>Chordata</taxon>
        <taxon>Craniata</taxon>
        <taxon>Vertebrata</taxon>
        <taxon>Euteleostomi</taxon>
        <taxon>Actinopterygii</taxon>
        <taxon>Neopterygii</taxon>
        <taxon>Teleostei</taxon>
        <taxon>Neoteleostei</taxon>
        <taxon>Acanthomorphata</taxon>
        <taxon>Ovalentaria</taxon>
        <taxon>Atherinomorphae</taxon>
        <taxon>Cyprinodontiformes</taxon>
        <taxon>Goodeidae</taxon>
        <taxon>Ameca</taxon>
    </lineage>
</organism>
<comment type="caution">
    <text evidence="2">The sequence shown here is derived from an EMBL/GenBank/DDBJ whole genome shotgun (WGS) entry which is preliminary data.</text>
</comment>
<evidence type="ECO:0000313" key="2">
    <source>
        <dbReference type="EMBL" id="MEQ2298188.1"/>
    </source>
</evidence>
<feature type="transmembrane region" description="Helical" evidence="1">
    <location>
        <begin position="49"/>
        <end position="68"/>
    </location>
</feature>
<name>A0ABV0YXZ7_9TELE</name>
<proteinExistence type="predicted"/>
<feature type="non-terminal residue" evidence="2">
    <location>
        <position position="1"/>
    </location>
</feature>
<accession>A0ABV0YXZ7</accession>
<protein>
    <submittedName>
        <fullName evidence="2">Uncharacterized protein</fullName>
    </submittedName>
</protein>
<reference evidence="2 3" key="1">
    <citation type="submission" date="2021-06" db="EMBL/GenBank/DDBJ databases">
        <authorList>
            <person name="Palmer J.M."/>
        </authorList>
    </citation>
    <scope>NUCLEOTIDE SEQUENCE [LARGE SCALE GENOMIC DNA]</scope>
    <source>
        <strain evidence="2 3">AS_MEX2019</strain>
        <tissue evidence="2">Muscle</tissue>
    </source>
</reference>
<dbReference type="Proteomes" id="UP001469553">
    <property type="component" value="Unassembled WGS sequence"/>
</dbReference>
<keyword evidence="1" id="KW-1133">Transmembrane helix</keyword>
<gene>
    <name evidence="2" type="ORF">AMECASPLE_002657</name>
</gene>
<sequence length="162" mass="17905">GTSLEEQVRRIKDIEAIESDSFVPQAFKSSRDDTKVRSVSLSVQAPHSLSFYFFLLLFLLNFALCDAAHRLSRDGPDQIKHSYSMPFVPDPRRFHQNFSTAAAPQTKATAGGSAPVSPTLCTSLPCRRSGCSDADQMQRSLLKCFCPLKELELDLSGLQGCF</sequence>
<evidence type="ECO:0000256" key="1">
    <source>
        <dbReference type="SAM" id="Phobius"/>
    </source>
</evidence>
<dbReference type="EMBL" id="JAHRIP010047123">
    <property type="protein sequence ID" value="MEQ2298188.1"/>
    <property type="molecule type" value="Genomic_DNA"/>
</dbReference>